<keyword evidence="4 7" id="KW-0472">Membrane</keyword>
<proteinExistence type="inferred from homology"/>
<feature type="compositionally biased region" description="Low complexity" evidence="6">
    <location>
        <begin position="393"/>
        <end position="402"/>
    </location>
</feature>
<feature type="transmembrane region" description="Helical" evidence="7">
    <location>
        <begin position="111"/>
        <end position="133"/>
    </location>
</feature>
<feature type="transmembrane region" description="Helical" evidence="7">
    <location>
        <begin position="230"/>
        <end position="251"/>
    </location>
</feature>
<dbReference type="GO" id="GO:0016020">
    <property type="term" value="C:membrane"/>
    <property type="evidence" value="ECO:0007669"/>
    <property type="project" value="UniProtKB-SubCell"/>
</dbReference>
<name>A0A6A6SZD5_9PLEO</name>
<feature type="region of interest" description="Disordered" evidence="6">
    <location>
        <begin position="1"/>
        <end position="24"/>
    </location>
</feature>
<evidence type="ECO:0000256" key="6">
    <source>
        <dbReference type="SAM" id="MobiDB-lite"/>
    </source>
</evidence>
<evidence type="ECO:0000313" key="10">
    <source>
        <dbReference type="Proteomes" id="UP000799324"/>
    </source>
</evidence>
<feature type="transmembrane region" description="Helical" evidence="7">
    <location>
        <begin position="36"/>
        <end position="57"/>
    </location>
</feature>
<protein>
    <recommendedName>
        <fullName evidence="8">Rhodopsin domain-containing protein</fullName>
    </recommendedName>
</protein>
<dbReference type="InterPro" id="IPR049326">
    <property type="entry name" value="Rhodopsin_dom_fungi"/>
</dbReference>
<evidence type="ECO:0000256" key="2">
    <source>
        <dbReference type="ARBA" id="ARBA00022692"/>
    </source>
</evidence>
<comment type="subcellular location">
    <subcellularLocation>
        <location evidence="1">Membrane</location>
        <topology evidence="1">Multi-pass membrane protein</topology>
    </subcellularLocation>
</comment>
<reference evidence="9" key="1">
    <citation type="journal article" date="2020" name="Stud. Mycol.">
        <title>101 Dothideomycetes genomes: a test case for predicting lifestyles and emergence of pathogens.</title>
        <authorList>
            <person name="Haridas S."/>
            <person name="Albert R."/>
            <person name="Binder M."/>
            <person name="Bloem J."/>
            <person name="Labutti K."/>
            <person name="Salamov A."/>
            <person name="Andreopoulos B."/>
            <person name="Baker S."/>
            <person name="Barry K."/>
            <person name="Bills G."/>
            <person name="Bluhm B."/>
            <person name="Cannon C."/>
            <person name="Castanera R."/>
            <person name="Culley D."/>
            <person name="Daum C."/>
            <person name="Ezra D."/>
            <person name="Gonzalez J."/>
            <person name="Henrissat B."/>
            <person name="Kuo A."/>
            <person name="Liang C."/>
            <person name="Lipzen A."/>
            <person name="Lutzoni F."/>
            <person name="Magnuson J."/>
            <person name="Mondo S."/>
            <person name="Nolan M."/>
            <person name="Ohm R."/>
            <person name="Pangilinan J."/>
            <person name="Park H.-J."/>
            <person name="Ramirez L."/>
            <person name="Alfaro M."/>
            <person name="Sun H."/>
            <person name="Tritt A."/>
            <person name="Yoshinaga Y."/>
            <person name="Zwiers L.-H."/>
            <person name="Turgeon B."/>
            <person name="Goodwin S."/>
            <person name="Spatafora J."/>
            <person name="Crous P."/>
            <person name="Grigoriev I."/>
        </authorList>
    </citation>
    <scope>NUCLEOTIDE SEQUENCE</scope>
    <source>
        <strain evidence="9">CBS 122681</strain>
    </source>
</reference>
<feature type="transmembrane region" description="Helical" evidence="7">
    <location>
        <begin position="69"/>
        <end position="91"/>
    </location>
</feature>
<keyword evidence="2 7" id="KW-0812">Transmembrane</keyword>
<gene>
    <name evidence="9" type="ORF">K491DRAFT_680835</name>
</gene>
<accession>A0A6A6SZD5</accession>
<evidence type="ECO:0000256" key="5">
    <source>
        <dbReference type="ARBA" id="ARBA00038359"/>
    </source>
</evidence>
<dbReference type="PANTHER" id="PTHR33048">
    <property type="entry name" value="PTH11-LIKE INTEGRAL MEMBRANE PROTEIN (AFU_ORTHOLOGUE AFUA_5G11245)"/>
    <property type="match status" value="1"/>
</dbReference>
<feature type="region of interest" description="Disordered" evidence="6">
    <location>
        <begin position="619"/>
        <end position="638"/>
    </location>
</feature>
<feature type="transmembrane region" description="Helical" evidence="7">
    <location>
        <begin position="154"/>
        <end position="172"/>
    </location>
</feature>
<feature type="region of interest" description="Disordered" evidence="6">
    <location>
        <begin position="370"/>
        <end position="533"/>
    </location>
</feature>
<dbReference type="OrthoDB" id="5342292at2759"/>
<dbReference type="AlphaFoldDB" id="A0A6A6SZD5"/>
<keyword evidence="3 7" id="KW-1133">Transmembrane helix</keyword>
<dbReference type="EMBL" id="MU004388">
    <property type="protein sequence ID" value="KAF2653056.1"/>
    <property type="molecule type" value="Genomic_DNA"/>
</dbReference>
<evidence type="ECO:0000259" key="8">
    <source>
        <dbReference type="Pfam" id="PF20684"/>
    </source>
</evidence>
<dbReference type="Pfam" id="PF20684">
    <property type="entry name" value="Fung_rhodopsin"/>
    <property type="match status" value="1"/>
</dbReference>
<feature type="transmembrane region" description="Helical" evidence="7">
    <location>
        <begin position="192"/>
        <end position="218"/>
    </location>
</feature>
<feature type="domain" description="Rhodopsin" evidence="8">
    <location>
        <begin position="53"/>
        <end position="294"/>
    </location>
</feature>
<evidence type="ECO:0000313" key="9">
    <source>
        <dbReference type="EMBL" id="KAF2653056.1"/>
    </source>
</evidence>
<evidence type="ECO:0000256" key="1">
    <source>
        <dbReference type="ARBA" id="ARBA00004141"/>
    </source>
</evidence>
<organism evidence="9 10">
    <name type="scientific">Lophiostoma macrostomum CBS 122681</name>
    <dbReference type="NCBI Taxonomy" id="1314788"/>
    <lineage>
        <taxon>Eukaryota</taxon>
        <taxon>Fungi</taxon>
        <taxon>Dikarya</taxon>
        <taxon>Ascomycota</taxon>
        <taxon>Pezizomycotina</taxon>
        <taxon>Dothideomycetes</taxon>
        <taxon>Pleosporomycetidae</taxon>
        <taxon>Pleosporales</taxon>
        <taxon>Lophiostomataceae</taxon>
        <taxon>Lophiostoma</taxon>
    </lineage>
</organism>
<feature type="compositionally biased region" description="Polar residues" evidence="6">
    <location>
        <begin position="408"/>
        <end position="417"/>
    </location>
</feature>
<keyword evidence="10" id="KW-1185">Reference proteome</keyword>
<dbReference type="InterPro" id="IPR052337">
    <property type="entry name" value="SAT4-like"/>
</dbReference>
<dbReference type="Proteomes" id="UP000799324">
    <property type="component" value="Unassembled WGS sequence"/>
</dbReference>
<evidence type="ECO:0000256" key="3">
    <source>
        <dbReference type="ARBA" id="ARBA00022989"/>
    </source>
</evidence>
<feature type="compositionally biased region" description="Polar residues" evidence="6">
    <location>
        <begin position="442"/>
        <end position="454"/>
    </location>
</feature>
<dbReference type="PANTHER" id="PTHR33048:SF160">
    <property type="entry name" value="SAT4 FAMILY MEMBRANE PROTEIN"/>
    <property type="match status" value="1"/>
</dbReference>
<comment type="similarity">
    <text evidence="5">Belongs to the SAT4 family.</text>
</comment>
<evidence type="ECO:0000256" key="7">
    <source>
        <dbReference type="SAM" id="Phobius"/>
    </source>
</evidence>
<sequence>MGKMPPLNVRQSTSTIDPPAGVTANPMDTSPIPTDLIVLASISLVLVLASVSARIFTKISVFREFQLEDYVVIFSCAGSISFIGVLFAAASAGQGSHQWNVTEVALRRVRLLSNILAIVYAPVVFSAKLAILLQIHRPYHIAKQSLLKWITRFLIFYNAGSYIAVFFKNLFICTPRQKIVDPSVEGTCVSLNAWYMAQGAIDITSSFTILILSAYTVYRLQKQTSKGRKFAIAAIFVVGAVGCIASAARLSYTLELDDTEDFTAASEPPNLWSLAELTCFILVACSPAFPQLLRYIRGQTTKVGLYQHKGAELISSGGDTPDDSKSQIFYPASSTVDVTRTNSTQELQTLNSQSKDETTSQAERRLFITVPEAAAHSERPVTPVVPPGLIPPRSRATSTSQRSADRSPSSAQRNLSLTIPEPSVHSSRPVTPIISPGLIPSRQPSTQRRGSSAQRSERSVAPELNNPFDRPVSPISAVGYHASDNAPVSPTSTDRPASALHPPELASVPDQAFPTADRPVTAPERDSAPFERPISHISYDSYATANIAELLDEEASLRSQRSQTSMMSIAPISPLGSPFSTPSPQLRHARQVSISHPTARIIARRVDVRVSIHTNPGTPITFARPEPEWDWVPPPGGR</sequence>
<evidence type="ECO:0000256" key="4">
    <source>
        <dbReference type="ARBA" id="ARBA00023136"/>
    </source>
</evidence>
<feature type="compositionally biased region" description="Polar residues" evidence="6">
    <location>
        <begin position="486"/>
        <end position="495"/>
    </location>
</feature>